<evidence type="ECO:0000313" key="5">
    <source>
        <dbReference type="Proteomes" id="UP000199308"/>
    </source>
</evidence>
<dbReference type="InterPro" id="IPR008794">
    <property type="entry name" value="Pro_racemase_fam"/>
</dbReference>
<dbReference type="RefSeq" id="WP_093327665.1">
    <property type="nucleotide sequence ID" value="NZ_AP027363.1"/>
</dbReference>
<dbReference type="Gene3D" id="3.10.310.10">
    <property type="entry name" value="Diaminopimelate Epimerase, Chain A, domain 1"/>
    <property type="match status" value="2"/>
</dbReference>
<gene>
    <name evidence="4" type="ORF">SAMN05660429_00659</name>
</gene>
<evidence type="ECO:0000256" key="1">
    <source>
        <dbReference type="ARBA" id="ARBA00001148"/>
    </source>
</evidence>
<dbReference type="GO" id="GO:0050346">
    <property type="term" value="F:trans-L-3-hydroxyproline dehydratase activity"/>
    <property type="evidence" value="ECO:0007669"/>
    <property type="project" value="UniProtKB-EC"/>
</dbReference>
<protein>
    <recommendedName>
        <fullName evidence="3">trans-L-3-hydroxyproline dehydratase</fullName>
        <ecNumber evidence="3">4.2.1.77</ecNumber>
    </recommendedName>
</protein>
<proteinExistence type="inferred from homology"/>
<dbReference type="Proteomes" id="UP000199308">
    <property type="component" value="Unassembled WGS sequence"/>
</dbReference>
<dbReference type="GO" id="GO:0047580">
    <property type="term" value="F:4-hydroxyproline epimerase activity"/>
    <property type="evidence" value="ECO:0007669"/>
    <property type="project" value="TreeGrafter"/>
</dbReference>
<name>A0A1I0ACM6_THASX</name>
<dbReference type="SFLD" id="SFLDS00028">
    <property type="entry name" value="Proline_Racemase"/>
    <property type="match status" value="1"/>
</dbReference>
<evidence type="ECO:0000256" key="2">
    <source>
        <dbReference type="ARBA" id="ARBA00007529"/>
    </source>
</evidence>
<accession>A0A1I0ACM6</accession>
<reference evidence="4 5" key="1">
    <citation type="submission" date="2016-10" db="EMBL/GenBank/DDBJ databases">
        <authorList>
            <person name="de Groot N.N."/>
        </authorList>
    </citation>
    <scope>NUCLEOTIDE SEQUENCE [LARGE SCALE GENOMIC DNA]</scope>
    <source>
        <strain evidence="4 5">DSM 19706</strain>
    </source>
</reference>
<keyword evidence="5" id="KW-1185">Reference proteome</keyword>
<organism evidence="4 5">
    <name type="scientific">Thalassotalea agarivorans</name>
    <name type="common">Thalassomonas agarivorans</name>
    <dbReference type="NCBI Taxonomy" id="349064"/>
    <lineage>
        <taxon>Bacteria</taxon>
        <taxon>Pseudomonadati</taxon>
        <taxon>Pseudomonadota</taxon>
        <taxon>Gammaproteobacteria</taxon>
        <taxon>Alteromonadales</taxon>
        <taxon>Colwelliaceae</taxon>
        <taxon>Thalassotalea</taxon>
    </lineage>
</organism>
<dbReference type="PANTHER" id="PTHR33442">
    <property type="entry name" value="TRANS-3-HYDROXY-L-PROLINE DEHYDRATASE"/>
    <property type="match status" value="1"/>
</dbReference>
<dbReference type="PIRSF" id="PIRSF029792">
    <property type="entry name" value="Pro_racemase"/>
    <property type="match status" value="1"/>
</dbReference>
<dbReference type="PANTHER" id="PTHR33442:SF1">
    <property type="entry name" value="TRANS-3-HYDROXY-L-PROLINE DEHYDRATASE"/>
    <property type="match status" value="1"/>
</dbReference>
<dbReference type="FunFam" id="3.10.310.10:FF:000003">
    <property type="entry name" value="Proline racemase"/>
    <property type="match status" value="1"/>
</dbReference>
<dbReference type="Pfam" id="PF05544">
    <property type="entry name" value="Pro_racemase"/>
    <property type="match status" value="1"/>
</dbReference>
<dbReference type="STRING" id="349064.SAMN05660429_00659"/>
<evidence type="ECO:0000313" key="4">
    <source>
        <dbReference type="EMBL" id="SES91967.1"/>
    </source>
</evidence>
<evidence type="ECO:0000256" key="3">
    <source>
        <dbReference type="ARBA" id="ARBA00013105"/>
    </source>
</evidence>
<dbReference type="EC" id="4.2.1.77" evidence="3"/>
<dbReference type="OrthoDB" id="181267at2"/>
<comment type="similarity">
    <text evidence="2">Belongs to the proline racemase family.</text>
</comment>
<dbReference type="EMBL" id="FOHK01000003">
    <property type="protein sequence ID" value="SES91967.1"/>
    <property type="molecule type" value="Genomic_DNA"/>
</dbReference>
<comment type="catalytic activity">
    <reaction evidence="1">
        <text>trans-3-hydroxy-L-proline = 1-pyrroline-2-carboxylate + H2O</text>
        <dbReference type="Rhea" id="RHEA:10320"/>
        <dbReference type="ChEBI" id="CHEBI:15377"/>
        <dbReference type="ChEBI" id="CHEBI:39785"/>
        <dbReference type="ChEBI" id="CHEBI:57938"/>
        <dbReference type="EC" id="4.2.1.77"/>
    </reaction>
</comment>
<sequence length="343" mass="37511">MQLKNNNFKNYLSIGTIDAHTEGEPLRIITSGYPDIKGDTILEKRQYLLSHLDHLRQLLMFEPRGHADMYGALLTEPCTEQADFGILFMHNEGYSSMCGHGIIAAVSVAIESGSIAMPAPQQAIGIDSPAGLIRAYASEDETGKLQVSFDNVPSFVEALNQQVEVNELGTVEYDIAFGGAYYAYVDADKLGLSCAMDNQQALIDAGRAIKHAVMAQYPLQHPVEDDLSFFYGTIFYSSKTTKHSAHSRHVCIFADGEVDRSPTGTGVSGRAALLAVKEQLPENQAVEIESIVDGRMTVNIQQTTDFHGKSAVIPRVSGRAFVTGVHTFMLAQDDIFPQGFMLR</sequence>
<dbReference type="AlphaFoldDB" id="A0A1I0ACM6"/>
<dbReference type="SUPFAM" id="SSF54506">
    <property type="entry name" value="Diaminopimelate epimerase-like"/>
    <property type="match status" value="1"/>
</dbReference>